<dbReference type="GO" id="GO:0005886">
    <property type="term" value="C:plasma membrane"/>
    <property type="evidence" value="ECO:0007669"/>
    <property type="project" value="UniProtKB-SubCell"/>
</dbReference>
<evidence type="ECO:0000313" key="7">
    <source>
        <dbReference type="EnsemblMetazoa" id="SCAU016996-PB"/>
    </source>
</evidence>
<keyword evidence="6" id="KW-0807">Transducer</keyword>
<sequence>MYNRILNRIYRYYFRILCLSCYSTKPWLEFILTLYISLIVVAKMYEIVAYFISVKIEENIVGFVWIFLLSGYKMAHIVSCLRTLSGRRQEKKIQEIFQDVDYTFQLHLFYQKSEEEKELLNGVIFRYYWIFETLWILSTVIYATLVGDFMFVIFIIRYLFAIEGVTAAYLQQLMAVEEIEKRLKLLNKCLAKLCEGPTINLKTTSEGNTRCFGIPMTTSDFSDSVPFHHKDFPTSIRTYQLKRIATMKRIYAQLSAASRISSSLYGLGLFITNILSICDFSEVCYFLIVAITDKAFALLLVFRAFYSNLPAVIKFICLCKQCESCSSVTSDILLKLRSSPVKSLLVDDFILQIRQNPIKFTAYDFYELNTETLTQVSVIVFDLMLFLVQMFYLTNEP</sequence>
<comment type="caution">
    <text evidence="6">Lacks conserved residue(s) required for the propagation of feature annotation.</text>
</comment>
<evidence type="ECO:0000256" key="2">
    <source>
        <dbReference type="ARBA" id="ARBA00022475"/>
    </source>
</evidence>
<comment type="similarity">
    <text evidence="6">Belongs to the insect chemoreceptor superfamily. Gustatory receptor (GR) family.</text>
</comment>
<dbReference type="Proteomes" id="UP000095300">
    <property type="component" value="Unassembled WGS sequence"/>
</dbReference>
<keyword evidence="3 6" id="KW-0812">Transmembrane</keyword>
<organism evidence="7 8">
    <name type="scientific">Stomoxys calcitrans</name>
    <name type="common">Stable fly</name>
    <name type="synonym">Conops calcitrans</name>
    <dbReference type="NCBI Taxonomy" id="35570"/>
    <lineage>
        <taxon>Eukaryota</taxon>
        <taxon>Metazoa</taxon>
        <taxon>Ecdysozoa</taxon>
        <taxon>Arthropoda</taxon>
        <taxon>Hexapoda</taxon>
        <taxon>Insecta</taxon>
        <taxon>Pterygota</taxon>
        <taxon>Neoptera</taxon>
        <taxon>Endopterygota</taxon>
        <taxon>Diptera</taxon>
        <taxon>Brachycera</taxon>
        <taxon>Muscomorpha</taxon>
        <taxon>Muscoidea</taxon>
        <taxon>Muscidae</taxon>
        <taxon>Stomoxys</taxon>
    </lineage>
</organism>
<evidence type="ECO:0000256" key="6">
    <source>
        <dbReference type="RuleBase" id="RU363108"/>
    </source>
</evidence>
<evidence type="ECO:0000256" key="5">
    <source>
        <dbReference type="ARBA" id="ARBA00023136"/>
    </source>
</evidence>
<proteinExistence type="inferred from homology"/>
<keyword evidence="2 6" id="KW-1003">Cell membrane</keyword>
<evidence type="ECO:0000256" key="3">
    <source>
        <dbReference type="ARBA" id="ARBA00022692"/>
    </source>
</evidence>
<evidence type="ECO:0000313" key="8">
    <source>
        <dbReference type="Proteomes" id="UP000095300"/>
    </source>
</evidence>
<feature type="transmembrane region" description="Helical" evidence="6">
    <location>
        <begin position="60"/>
        <end position="84"/>
    </location>
</feature>
<dbReference type="InterPro" id="IPR013604">
    <property type="entry name" value="7TM_chemorcpt"/>
</dbReference>
<accession>A0A905STI0</accession>
<feature type="transmembrane region" description="Helical" evidence="6">
    <location>
        <begin position="283"/>
        <end position="306"/>
    </location>
</feature>
<dbReference type="AlphaFoldDB" id="A0A905STI0"/>
<keyword evidence="4 6" id="KW-1133">Transmembrane helix</keyword>
<comment type="subcellular location">
    <subcellularLocation>
        <location evidence="1 6">Cell membrane</location>
        <topology evidence="1 6">Multi-pass membrane protein</topology>
    </subcellularLocation>
</comment>
<keyword evidence="5 6" id="KW-0472">Membrane</keyword>
<dbReference type="EnsemblMetazoa" id="SCAU016996-RB">
    <property type="protein sequence ID" value="SCAU016996-PB"/>
    <property type="gene ID" value="SCAU016996"/>
</dbReference>
<dbReference type="GO" id="GO:0050909">
    <property type="term" value="P:sensory perception of taste"/>
    <property type="evidence" value="ECO:0007669"/>
    <property type="project" value="InterPro"/>
</dbReference>
<keyword evidence="8" id="KW-1185">Reference proteome</keyword>
<keyword evidence="6" id="KW-0675">Receptor</keyword>
<feature type="transmembrane region" description="Helical" evidence="6">
    <location>
        <begin position="373"/>
        <end position="393"/>
    </location>
</feature>
<evidence type="ECO:0000256" key="1">
    <source>
        <dbReference type="ARBA" id="ARBA00004651"/>
    </source>
</evidence>
<comment type="function">
    <text evidence="6">Gustatory receptor which mediates acceptance or avoidance behavior, depending on its substrates.</text>
</comment>
<dbReference type="GO" id="GO:0007165">
    <property type="term" value="P:signal transduction"/>
    <property type="evidence" value="ECO:0007669"/>
    <property type="project" value="UniProtKB-KW"/>
</dbReference>
<protein>
    <recommendedName>
        <fullName evidence="6">Gustatory receptor</fullName>
    </recommendedName>
</protein>
<feature type="transmembrane region" description="Helical" evidence="6">
    <location>
        <begin position="134"/>
        <end position="160"/>
    </location>
</feature>
<feature type="transmembrane region" description="Helical" evidence="6">
    <location>
        <begin position="250"/>
        <end position="271"/>
    </location>
</feature>
<name>A0A905STI0_STOCA</name>
<evidence type="ECO:0000256" key="4">
    <source>
        <dbReference type="ARBA" id="ARBA00022989"/>
    </source>
</evidence>
<reference evidence="7" key="1">
    <citation type="submission" date="2022-10" db="UniProtKB">
        <authorList>
            <consortium name="EnsemblMetazoa"/>
        </authorList>
    </citation>
    <scope>IDENTIFICATION</scope>
    <source>
        <strain evidence="7">USDA</strain>
    </source>
</reference>
<dbReference type="Pfam" id="PF08395">
    <property type="entry name" value="7tm_7"/>
    <property type="match status" value="1"/>
</dbReference>